<evidence type="ECO:0000256" key="1">
    <source>
        <dbReference type="ARBA" id="ARBA00022603"/>
    </source>
</evidence>
<dbReference type="RefSeq" id="WP_387343949.1">
    <property type="nucleotide sequence ID" value="NZ_JBIAXI010000014.1"/>
</dbReference>
<feature type="domain" description="Methyltransferase type 11" evidence="5">
    <location>
        <begin position="68"/>
        <end position="163"/>
    </location>
</feature>
<dbReference type="NCBIfam" id="TIGR01983">
    <property type="entry name" value="UbiG"/>
    <property type="match status" value="1"/>
</dbReference>
<dbReference type="CDD" id="cd02440">
    <property type="entry name" value="AdoMet_MTases"/>
    <property type="match status" value="1"/>
</dbReference>
<evidence type="ECO:0000256" key="4">
    <source>
        <dbReference type="ARBA" id="ARBA00022691"/>
    </source>
</evidence>
<comment type="caution">
    <text evidence="6">The sequence shown here is derived from an EMBL/GenBank/DDBJ whole genome shotgun (WGS) entry which is preliminary data.</text>
</comment>
<dbReference type="Pfam" id="PF08241">
    <property type="entry name" value="Methyltransf_11"/>
    <property type="match status" value="1"/>
</dbReference>
<evidence type="ECO:0000313" key="6">
    <source>
        <dbReference type="EMBL" id="MFF4775733.1"/>
    </source>
</evidence>
<dbReference type="EC" id="2.1.1.222" evidence="6"/>
<dbReference type="InterPro" id="IPR013216">
    <property type="entry name" value="Methyltransf_11"/>
</dbReference>
<dbReference type="InterPro" id="IPR029063">
    <property type="entry name" value="SAM-dependent_MTases_sf"/>
</dbReference>
<dbReference type="GO" id="GO:0102208">
    <property type="term" value="F:2-polyprenyl-6-hydroxyphenol methylase activity"/>
    <property type="evidence" value="ECO:0007669"/>
    <property type="project" value="UniProtKB-EC"/>
</dbReference>
<proteinExistence type="predicted"/>
<evidence type="ECO:0000256" key="2">
    <source>
        <dbReference type="ARBA" id="ARBA00022679"/>
    </source>
</evidence>
<organism evidence="6 7">
    <name type="scientific">Microtetraspora fusca</name>
    <dbReference type="NCBI Taxonomy" id="1997"/>
    <lineage>
        <taxon>Bacteria</taxon>
        <taxon>Bacillati</taxon>
        <taxon>Actinomycetota</taxon>
        <taxon>Actinomycetes</taxon>
        <taxon>Streptosporangiales</taxon>
        <taxon>Streptosporangiaceae</taxon>
        <taxon>Microtetraspora</taxon>
    </lineage>
</organism>
<dbReference type="InterPro" id="IPR010233">
    <property type="entry name" value="UbiG_MeTrfase"/>
</dbReference>
<keyword evidence="7" id="KW-1185">Reference proteome</keyword>
<reference evidence="6 7" key="1">
    <citation type="submission" date="2024-10" db="EMBL/GenBank/DDBJ databases">
        <title>The Natural Products Discovery Center: Release of the First 8490 Sequenced Strains for Exploring Actinobacteria Biosynthetic Diversity.</title>
        <authorList>
            <person name="Kalkreuter E."/>
            <person name="Kautsar S.A."/>
            <person name="Yang D."/>
            <person name="Bader C.D."/>
            <person name="Teijaro C.N."/>
            <person name="Fluegel L."/>
            <person name="Davis C.M."/>
            <person name="Simpson J.R."/>
            <person name="Lauterbach L."/>
            <person name="Steele A.D."/>
            <person name="Gui C."/>
            <person name="Meng S."/>
            <person name="Li G."/>
            <person name="Viehrig K."/>
            <person name="Ye F."/>
            <person name="Su P."/>
            <person name="Kiefer A.F."/>
            <person name="Nichols A."/>
            <person name="Cepeda A.J."/>
            <person name="Yan W."/>
            <person name="Fan B."/>
            <person name="Jiang Y."/>
            <person name="Adhikari A."/>
            <person name="Zheng C.-J."/>
            <person name="Schuster L."/>
            <person name="Cowan T.M."/>
            <person name="Smanski M.J."/>
            <person name="Chevrette M.G."/>
            <person name="De Carvalho L.P.S."/>
            <person name="Shen B."/>
        </authorList>
    </citation>
    <scope>NUCLEOTIDE SEQUENCE [LARGE SCALE GENOMIC DNA]</scope>
    <source>
        <strain evidence="6 7">NPDC001281</strain>
    </source>
</reference>
<dbReference type="PANTHER" id="PTHR43464">
    <property type="entry name" value="METHYLTRANSFERASE"/>
    <property type="match status" value="1"/>
</dbReference>
<sequence length="262" mass="27593">MTPGGERRLVALDPAAVPIDNDYYSDVGDSWWDARGPLRALHDMNPARVAYFDAVAARLGPRGSLRVLDVGCGGGLVAEPLAALGYRVTGVDLSSGAIETARDHARASGVAVTYRVGSAYALPVGDAAVDVVVVSDVLEHLHDLTAAVAEMSRVLRPGGVVAFDTINRTAAAYLVAILAAERILGIVHPGTHNWRMFVRPGELAALFARHGLRPAELRGLAPAAPVHRLVAAALRGRPLGGFHLTRSAAVSYIGHAVKTQER</sequence>
<evidence type="ECO:0000256" key="3">
    <source>
        <dbReference type="ARBA" id="ARBA00022688"/>
    </source>
</evidence>
<evidence type="ECO:0000313" key="7">
    <source>
        <dbReference type="Proteomes" id="UP001602119"/>
    </source>
</evidence>
<keyword evidence="1 6" id="KW-0489">Methyltransferase</keyword>
<accession>A0ABW6VBS1</accession>
<protein>
    <submittedName>
        <fullName evidence="6">Bifunctional 2-polyprenyl-6-hydroxyphenol methylase/3-demethylubiquinol 3-O-methyltransferase UbiG</fullName>
        <ecNumber evidence="6">2.1.1.222</ecNumber>
        <ecNumber evidence="6">2.1.1.64</ecNumber>
    </submittedName>
</protein>
<evidence type="ECO:0000259" key="5">
    <source>
        <dbReference type="Pfam" id="PF08241"/>
    </source>
</evidence>
<dbReference type="SUPFAM" id="SSF53335">
    <property type="entry name" value="S-adenosyl-L-methionine-dependent methyltransferases"/>
    <property type="match status" value="1"/>
</dbReference>
<keyword evidence="4" id="KW-0949">S-adenosyl-L-methionine</keyword>
<dbReference type="GO" id="GO:0061542">
    <property type="term" value="F:3-demethylubiquinol 3-O-methyltransferase activity"/>
    <property type="evidence" value="ECO:0007669"/>
    <property type="project" value="UniProtKB-EC"/>
</dbReference>
<keyword evidence="2 6" id="KW-0808">Transferase</keyword>
<keyword evidence="3" id="KW-0831">Ubiquinone biosynthesis</keyword>
<dbReference type="GO" id="GO:0032259">
    <property type="term" value="P:methylation"/>
    <property type="evidence" value="ECO:0007669"/>
    <property type="project" value="UniProtKB-KW"/>
</dbReference>
<dbReference type="PANTHER" id="PTHR43464:SF19">
    <property type="entry name" value="UBIQUINONE BIOSYNTHESIS O-METHYLTRANSFERASE, MITOCHONDRIAL"/>
    <property type="match status" value="1"/>
</dbReference>
<dbReference type="EMBL" id="JBIAXI010000014">
    <property type="protein sequence ID" value="MFF4775733.1"/>
    <property type="molecule type" value="Genomic_DNA"/>
</dbReference>
<dbReference type="Gene3D" id="3.40.50.150">
    <property type="entry name" value="Vaccinia Virus protein VP39"/>
    <property type="match status" value="1"/>
</dbReference>
<dbReference type="Proteomes" id="UP001602119">
    <property type="component" value="Unassembled WGS sequence"/>
</dbReference>
<dbReference type="EC" id="2.1.1.64" evidence="6"/>
<name>A0ABW6VBS1_MICFU</name>
<gene>
    <name evidence="6" type="primary">ubiG</name>
    <name evidence="6" type="ORF">ACFY05_23035</name>
</gene>